<evidence type="ECO:0000256" key="1">
    <source>
        <dbReference type="SAM" id="MobiDB-lite"/>
    </source>
</evidence>
<reference evidence="3 4" key="1">
    <citation type="journal article" date="2015" name="Nature">
        <title>rRNA introns, odd ribosomes, and small enigmatic genomes across a large radiation of phyla.</title>
        <authorList>
            <person name="Brown C.T."/>
            <person name="Hug L.A."/>
            <person name="Thomas B.C."/>
            <person name="Sharon I."/>
            <person name="Castelle C.J."/>
            <person name="Singh A."/>
            <person name="Wilkins M.J."/>
            <person name="Williams K.H."/>
            <person name="Banfield J.F."/>
        </authorList>
    </citation>
    <scope>NUCLEOTIDE SEQUENCE [LARGE SCALE GENOMIC DNA]</scope>
</reference>
<feature type="compositionally biased region" description="Pro residues" evidence="1">
    <location>
        <begin position="119"/>
        <end position="131"/>
    </location>
</feature>
<evidence type="ECO:0000313" key="4">
    <source>
        <dbReference type="Proteomes" id="UP000033862"/>
    </source>
</evidence>
<organism evidence="3 4">
    <name type="scientific">Berkelbacteria bacterium GW2011_GWA1_39_10</name>
    <dbReference type="NCBI Taxonomy" id="1618332"/>
    <lineage>
        <taxon>Bacteria</taxon>
        <taxon>Candidatus Berkelbacteria</taxon>
    </lineage>
</organism>
<dbReference type="STRING" id="1618332.UT15_C0016G0005"/>
<dbReference type="NCBIfam" id="TIGR02532">
    <property type="entry name" value="IV_pilin_GFxxxE"/>
    <property type="match status" value="1"/>
</dbReference>
<evidence type="ECO:0000313" key="3">
    <source>
        <dbReference type="EMBL" id="KKQ90293.1"/>
    </source>
</evidence>
<comment type="caution">
    <text evidence="3">The sequence shown here is derived from an EMBL/GenBank/DDBJ whole genome shotgun (WGS) entry which is preliminary data.</text>
</comment>
<dbReference type="EMBL" id="LBVS01000016">
    <property type="protein sequence ID" value="KKQ90293.1"/>
    <property type="molecule type" value="Genomic_DNA"/>
</dbReference>
<feature type="transmembrane region" description="Helical" evidence="2">
    <location>
        <begin position="31"/>
        <end position="54"/>
    </location>
</feature>
<sequence>MKKVFKPLRLKPNIKKMTITKFKIKKQKNGFTLVEILTVVFLATLIIIAAYTVFVMSYKSYQKNTANSELTQNARIALERMSREIRQAVSIETTLPIDPSAGTPASELKFQDGHDFWPTPIPSSSPTPTPTPSASVSPSTGKIQYITYYLSGTDLHRKKSHYAFTDAPDTWLAIGSLAPEHTDLDEIKAQNISSLQFWGNKAITINTTASNGSSSYTFETISYGRNL</sequence>
<dbReference type="SUPFAM" id="SSF54523">
    <property type="entry name" value="Pili subunits"/>
    <property type="match status" value="1"/>
</dbReference>
<gene>
    <name evidence="3" type="ORF">UT15_C0016G0005</name>
</gene>
<keyword evidence="2" id="KW-1133">Transmembrane helix</keyword>
<dbReference type="Proteomes" id="UP000033862">
    <property type="component" value="Unassembled WGS sequence"/>
</dbReference>
<keyword evidence="2" id="KW-0472">Membrane</keyword>
<name>A0A0G0LEJ5_9BACT</name>
<proteinExistence type="predicted"/>
<protein>
    <recommendedName>
        <fullName evidence="5">Prepilin-type N-terminal cleavage/methylation domain-containing protein</fullName>
    </recommendedName>
</protein>
<accession>A0A0G0LEJ5</accession>
<evidence type="ECO:0000256" key="2">
    <source>
        <dbReference type="SAM" id="Phobius"/>
    </source>
</evidence>
<evidence type="ECO:0008006" key="5">
    <source>
        <dbReference type="Google" id="ProtNLM"/>
    </source>
</evidence>
<dbReference type="InterPro" id="IPR012902">
    <property type="entry name" value="N_methyl_site"/>
</dbReference>
<dbReference type="AlphaFoldDB" id="A0A0G0LEJ5"/>
<feature type="region of interest" description="Disordered" evidence="1">
    <location>
        <begin position="119"/>
        <end position="139"/>
    </location>
</feature>
<keyword evidence="2" id="KW-0812">Transmembrane</keyword>
<dbReference type="InterPro" id="IPR045584">
    <property type="entry name" value="Pilin-like"/>
</dbReference>
<dbReference type="Pfam" id="PF07963">
    <property type="entry name" value="N_methyl"/>
    <property type="match status" value="1"/>
</dbReference>